<dbReference type="InterPro" id="IPR002293">
    <property type="entry name" value="AA/rel_permease1"/>
</dbReference>
<dbReference type="RefSeq" id="WP_187714353.1">
    <property type="nucleotide sequence ID" value="NZ_BAABJC010000001.1"/>
</dbReference>
<feature type="transmembrane region" description="Helical" evidence="9">
    <location>
        <begin position="159"/>
        <end position="177"/>
    </location>
</feature>
<evidence type="ECO:0000256" key="9">
    <source>
        <dbReference type="SAM" id="Phobius"/>
    </source>
</evidence>
<keyword evidence="7 9" id="KW-0472">Membrane</keyword>
<keyword evidence="5 9" id="KW-0812">Transmembrane</keyword>
<evidence type="ECO:0000313" key="10">
    <source>
        <dbReference type="EMBL" id="QNP42921.1"/>
    </source>
</evidence>
<dbReference type="Gene3D" id="1.20.1740.10">
    <property type="entry name" value="Amino acid/polyamine transporter I"/>
    <property type="match status" value="1"/>
</dbReference>
<feature type="transmembrane region" description="Helical" evidence="9">
    <location>
        <begin position="126"/>
        <end position="147"/>
    </location>
</feature>
<comment type="function">
    <text evidence="8">Major component of the acid-resistance (AR) system allowing enteric pathogens to survive the acidic environment in the stomach. Exchanges extracellular arginine for its intracellular decarboxylation product agmatine (Agm) thereby expelling intracellular protons. Probably undergoes several conformational states in order to translocate the substrate across the membrane; keeps the substrate accessible to only 1 side of the membrane at a time by opening and closing 3 membrane-internal gates.</text>
</comment>
<dbReference type="PIRSF" id="PIRSF006060">
    <property type="entry name" value="AA_transporter"/>
    <property type="match status" value="1"/>
</dbReference>
<feature type="transmembrane region" description="Helical" evidence="9">
    <location>
        <begin position="45"/>
        <end position="66"/>
    </location>
</feature>
<keyword evidence="4" id="KW-1003">Cell membrane</keyword>
<evidence type="ECO:0000256" key="5">
    <source>
        <dbReference type="ARBA" id="ARBA00022692"/>
    </source>
</evidence>
<dbReference type="Proteomes" id="UP000516134">
    <property type="component" value="Chromosome"/>
</dbReference>
<feature type="transmembrane region" description="Helical" evidence="9">
    <location>
        <begin position="283"/>
        <end position="310"/>
    </location>
</feature>
<evidence type="ECO:0000256" key="8">
    <source>
        <dbReference type="ARBA" id="ARBA00045636"/>
    </source>
</evidence>
<evidence type="ECO:0000256" key="2">
    <source>
        <dbReference type="ARBA" id="ARBA00008220"/>
    </source>
</evidence>
<accession>A0ABX6SZB5</accession>
<feature type="transmembrane region" description="Helical" evidence="9">
    <location>
        <begin position="78"/>
        <end position="97"/>
    </location>
</feature>
<name>A0ABX6SZB5_9SPHN</name>
<dbReference type="PANTHER" id="PTHR42770">
    <property type="entry name" value="AMINO ACID TRANSPORTER-RELATED"/>
    <property type="match status" value="1"/>
</dbReference>
<evidence type="ECO:0000256" key="7">
    <source>
        <dbReference type="ARBA" id="ARBA00023136"/>
    </source>
</evidence>
<keyword evidence="11" id="KW-1185">Reference proteome</keyword>
<comment type="similarity">
    <text evidence="2">Belongs to the amino acid-polyamine-organocation (APC) superfamily. Basic amino acid/polyamine antiporter (APA) (TC 2.A.3.2) family.</text>
</comment>
<evidence type="ECO:0000256" key="6">
    <source>
        <dbReference type="ARBA" id="ARBA00022989"/>
    </source>
</evidence>
<feature type="transmembrane region" description="Helical" evidence="9">
    <location>
        <begin position="330"/>
        <end position="349"/>
    </location>
</feature>
<protein>
    <recommendedName>
        <fullName evidence="3">Arginine/agmatine antiporter</fullName>
    </recommendedName>
</protein>
<organism evidence="10 11">
    <name type="scientific">Sphingomonas daechungensis</name>
    <dbReference type="NCBI Taxonomy" id="1176646"/>
    <lineage>
        <taxon>Bacteria</taxon>
        <taxon>Pseudomonadati</taxon>
        <taxon>Pseudomonadota</taxon>
        <taxon>Alphaproteobacteria</taxon>
        <taxon>Sphingomonadales</taxon>
        <taxon>Sphingomonadaceae</taxon>
        <taxon>Sphingomonas</taxon>
    </lineage>
</organism>
<gene>
    <name evidence="10" type="ORF">H9L15_12935</name>
</gene>
<feature type="transmembrane region" description="Helical" evidence="9">
    <location>
        <begin position="12"/>
        <end position="33"/>
    </location>
</feature>
<feature type="transmembrane region" description="Helical" evidence="9">
    <location>
        <begin position="355"/>
        <end position="382"/>
    </location>
</feature>
<evidence type="ECO:0000256" key="3">
    <source>
        <dbReference type="ARBA" id="ARBA00021069"/>
    </source>
</evidence>
<feature type="transmembrane region" description="Helical" evidence="9">
    <location>
        <begin position="229"/>
        <end position="256"/>
    </location>
</feature>
<feature type="transmembrane region" description="Helical" evidence="9">
    <location>
        <begin position="189"/>
        <end position="208"/>
    </location>
</feature>
<sequence>MTHEIKAPPRQIGLWTCLALVIGNTIGTGIFLIPAALAPFGWNALYGWGITIGGALCLAYVFASLARLMPEAGGPYDYITSAFGPMAGFFVMWAYWISQWVTNAGIGIGLISYLSPFAPEFFARPAVGPLCAIGMVIMMTAIALRGVKASGSIQIVTTILKVIPLLTVIFVAVIVLGTGDGSDATAANIAPTPISIAAIAGAAALALWPMQGFEAGCIPAGRVLDPGRTIARATLFGTLFVGVVYVLVTLAVFLLLPSEIAAQSSAPLADLIGRFWGSEAGKIIAAFAAISALGALNGWVFLQAEVLLVLAERGVFPRFFARVNNKGMPVYAQLVGCTLSVALIATNLSGGMIEIYSFIVLLATVATLVLYLAGAVTMLALIKQGKAKGAAVTFTALVGATYALWTFYGAGAEATMWGAALLATGVPVYLLMRRSSPSASESLRL</sequence>
<comment type="subcellular location">
    <subcellularLocation>
        <location evidence="1">Cell membrane</location>
        <topology evidence="1">Multi-pass membrane protein</topology>
    </subcellularLocation>
</comment>
<keyword evidence="6 9" id="KW-1133">Transmembrane helix</keyword>
<dbReference type="Pfam" id="PF13520">
    <property type="entry name" value="AA_permease_2"/>
    <property type="match status" value="1"/>
</dbReference>
<proteinExistence type="inferred from homology"/>
<evidence type="ECO:0000313" key="11">
    <source>
        <dbReference type="Proteomes" id="UP000516134"/>
    </source>
</evidence>
<reference evidence="10 11" key="1">
    <citation type="submission" date="2020-08" db="EMBL/GenBank/DDBJ databases">
        <title>Genome sequence of Sphingomonas daechungensis KACC 18115T.</title>
        <authorList>
            <person name="Hyun D.-W."/>
            <person name="Bae J.-W."/>
        </authorList>
    </citation>
    <scope>NUCLEOTIDE SEQUENCE [LARGE SCALE GENOMIC DNA]</scope>
    <source>
        <strain evidence="10 11">KACC 18115</strain>
    </source>
</reference>
<feature type="transmembrane region" description="Helical" evidence="9">
    <location>
        <begin position="389"/>
        <end position="408"/>
    </location>
</feature>
<feature type="transmembrane region" description="Helical" evidence="9">
    <location>
        <begin position="414"/>
        <end position="432"/>
    </location>
</feature>
<dbReference type="PANTHER" id="PTHR42770:SF18">
    <property type="entry name" value="ARGININE_AGMATINE ANTIPORTER"/>
    <property type="match status" value="1"/>
</dbReference>
<evidence type="ECO:0000256" key="4">
    <source>
        <dbReference type="ARBA" id="ARBA00022475"/>
    </source>
</evidence>
<dbReference type="InterPro" id="IPR050367">
    <property type="entry name" value="APC_superfamily"/>
</dbReference>
<dbReference type="EMBL" id="CP060780">
    <property type="protein sequence ID" value="QNP42921.1"/>
    <property type="molecule type" value="Genomic_DNA"/>
</dbReference>
<evidence type="ECO:0000256" key="1">
    <source>
        <dbReference type="ARBA" id="ARBA00004651"/>
    </source>
</evidence>